<feature type="transmembrane region" description="Helical" evidence="1">
    <location>
        <begin position="20"/>
        <end position="38"/>
    </location>
</feature>
<feature type="transmembrane region" description="Helical" evidence="1">
    <location>
        <begin position="170"/>
        <end position="190"/>
    </location>
</feature>
<dbReference type="EMBL" id="DXDX01000137">
    <property type="protein sequence ID" value="HIY21713.1"/>
    <property type="molecule type" value="Genomic_DNA"/>
</dbReference>
<keyword evidence="1" id="KW-0472">Membrane</keyword>
<evidence type="ECO:0000313" key="3">
    <source>
        <dbReference type="Proteomes" id="UP000823868"/>
    </source>
</evidence>
<sequence length="252" mass="27685">MLNYIKAELWKAVRRRGIVIFYLVLFLLAATFCVEVSGGRFEDLASGVCVVLILGMLMGPILAHQVDGHTQETLKNELSFGLSRGRIYLGKLIAVLVIGLLMAGSILAVCVGGGWLLTDHSTNPQAAQVSLEVLLFALAGAVPLWCGMAAVCHMAALLISSTAVWASGYYILFFFGQPILLLIAAAFFHGNTSCWQINLLEAILMPYTLLMPQFLSGWLTWGYQVWCWSIGMGWLLVSALVGFLLFRRKEIH</sequence>
<dbReference type="AlphaFoldDB" id="A0A9D1Y917"/>
<reference evidence="2" key="1">
    <citation type="journal article" date="2021" name="PeerJ">
        <title>Extensive microbial diversity within the chicken gut microbiome revealed by metagenomics and culture.</title>
        <authorList>
            <person name="Gilroy R."/>
            <person name="Ravi A."/>
            <person name="Getino M."/>
            <person name="Pursley I."/>
            <person name="Horton D.L."/>
            <person name="Alikhan N.F."/>
            <person name="Baker D."/>
            <person name="Gharbi K."/>
            <person name="Hall N."/>
            <person name="Watson M."/>
            <person name="Adriaenssens E.M."/>
            <person name="Foster-Nyarko E."/>
            <person name="Jarju S."/>
            <person name="Secka A."/>
            <person name="Antonio M."/>
            <person name="Oren A."/>
            <person name="Chaudhuri R.R."/>
            <person name="La Ragione R."/>
            <person name="Hildebrand F."/>
            <person name="Pallen M.J."/>
        </authorList>
    </citation>
    <scope>NUCLEOTIDE SEQUENCE</scope>
    <source>
        <strain evidence="2">ChiBcec16_6824</strain>
    </source>
</reference>
<dbReference type="Proteomes" id="UP000823868">
    <property type="component" value="Unassembled WGS sequence"/>
</dbReference>
<name>A0A9D1Y917_9FIRM</name>
<keyword evidence="1" id="KW-1133">Transmembrane helix</keyword>
<dbReference type="GO" id="GO:0140359">
    <property type="term" value="F:ABC-type transporter activity"/>
    <property type="evidence" value="ECO:0007669"/>
    <property type="project" value="InterPro"/>
</dbReference>
<evidence type="ECO:0000313" key="2">
    <source>
        <dbReference type="EMBL" id="HIY21713.1"/>
    </source>
</evidence>
<reference evidence="2" key="2">
    <citation type="submission" date="2021-04" db="EMBL/GenBank/DDBJ databases">
        <authorList>
            <person name="Gilroy R."/>
        </authorList>
    </citation>
    <scope>NUCLEOTIDE SEQUENCE</scope>
    <source>
        <strain evidence="2">ChiBcec16_6824</strain>
    </source>
</reference>
<dbReference type="Pfam" id="PF12730">
    <property type="entry name" value="ABC2_membrane_4"/>
    <property type="match status" value="1"/>
</dbReference>
<organism evidence="2 3">
    <name type="scientific">Candidatus Flavonifractor merdigallinarum</name>
    <dbReference type="NCBI Taxonomy" id="2838589"/>
    <lineage>
        <taxon>Bacteria</taxon>
        <taxon>Bacillati</taxon>
        <taxon>Bacillota</taxon>
        <taxon>Clostridia</taxon>
        <taxon>Eubacteriales</taxon>
        <taxon>Oscillospiraceae</taxon>
        <taxon>Flavonifractor</taxon>
    </lineage>
</organism>
<feature type="transmembrane region" description="Helical" evidence="1">
    <location>
        <begin position="92"/>
        <end position="115"/>
    </location>
</feature>
<feature type="transmembrane region" description="Helical" evidence="1">
    <location>
        <begin position="223"/>
        <end position="246"/>
    </location>
</feature>
<proteinExistence type="predicted"/>
<keyword evidence="1" id="KW-0812">Transmembrane</keyword>
<comment type="caution">
    <text evidence="2">The sequence shown here is derived from an EMBL/GenBank/DDBJ whole genome shotgun (WGS) entry which is preliminary data.</text>
</comment>
<evidence type="ECO:0000256" key="1">
    <source>
        <dbReference type="SAM" id="Phobius"/>
    </source>
</evidence>
<protein>
    <submittedName>
        <fullName evidence="2">ABC transporter permease</fullName>
    </submittedName>
</protein>
<feature type="transmembrane region" description="Helical" evidence="1">
    <location>
        <begin position="135"/>
        <end position="158"/>
    </location>
</feature>
<gene>
    <name evidence="2" type="ORF">H9841_07435</name>
</gene>
<accession>A0A9D1Y917</accession>
<feature type="transmembrane region" description="Helical" evidence="1">
    <location>
        <begin position="44"/>
        <end position="63"/>
    </location>
</feature>
<dbReference type="GO" id="GO:0005886">
    <property type="term" value="C:plasma membrane"/>
    <property type="evidence" value="ECO:0007669"/>
    <property type="project" value="UniProtKB-SubCell"/>
</dbReference>